<sequence>MTIANLESFIVEFFNAYGCNVQNQESGVIQVELTEELDKALMNRPFYWHYMKSLNQQGVPMSLTLITDPDKRDMKGEWIDIGSPRLQQIFNHVTSQEKYVLLFQEVEAEINTPLYPWLLANFKISYSGRQKKEELISLGIHLLNGKMIVNMMDELEKLTLKQQISDLCYTITPIITLSSGYKRLEKIILNYIDNQPKEWANEAMETLNEEIALLQHFYQDDLDDKILKKEVEELNNRYTPEINIEVISGGIVYLLDNFPKS</sequence>
<dbReference type="RefSeq" id="WP_251510139.1">
    <property type="nucleotide sequence ID" value="NZ_JAMBON010000001.1"/>
</dbReference>
<dbReference type="Pfam" id="PF11079">
    <property type="entry name" value="YqhG"/>
    <property type="match status" value="1"/>
</dbReference>
<dbReference type="InterPro" id="IPR024562">
    <property type="entry name" value="YqhG"/>
</dbReference>
<comment type="caution">
    <text evidence="1">The sequence shown here is derived from an EMBL/GenBank/DDBJ whole genome shotgun (WGS) entry which is preliminary data.</text>
</comment>
<reference evidence="2" key="1">
    <citation type="journal article" date="2019" name="Int. J. Syst. Evol. Microbiol.">
        <title>The Global Catalogue of Microorganisms (GCM) 10K type strain sequencing project: providing services to taxonomists for standard genome sequencing and annotation.</title>
        <authorList>
            <consortium name="The Broad Institute Genomics Platform"/>
            <consortium name="The Broad Institute Genome Sequencing Center for Infectious Disease"/>
            <person name="Wu L."/>
            <person name="Ma J."/>
        </authorList>
    </citation>
    <scope>NUCLEOTIDE SEQUENCE [LARGE SCALE GENOMIC DNA]</scope>
    <source>
        <strain evidence="2">CGMCC 1.12376</strain>
    </source>
</reference>
<protein>
    <submittedName>
        <fullName evidence="1">YqhG family protein</fullName>
    </submittedName>
</protein>
<accession>A0ABW4HYX2</accession>
<evidence type="ECO:0000313" key="1">
    <source>
        <dbReference type="EMBL" id="MFD1610010.1"/>
    </source>
</evidence>
<dbReference type="Proteomes" id="UP001597221">
    <property type="component" value="Unassembled WGS sequence"/>
</dbReference>
<name>A0ABW4HYX2_9BACI</name>
<proteinExistence type="predicted"/>
<evidence type="ECO:0000313" key="2">
    <source>
        <dbReference type="Proteomes" id="UP001597221"/>
    </source>
</evidence>
<dbReference type="EMBL" id="JBHUDE010000166">
    <property type="protein sequence ID" value="MFD1610010.1"/>
    <property type="molecule type" value="Genomic_DNA"/>
</dbReference>
<gene>
    <name evidence="1" type="ORF">ACFSBH_20555</name>
</gene>
<organism evidence="1 2">
    <name type="scientific">Oceanobacillus luteolus</name>
    <dbReference type="NCBI Taxonomy" id="1274358"/>
    <lineage>
        <taxon>Bacteria</taxon>
        <taxon>Bacillati</taxon>
        <taxon>Bacillota</taxon>
        <taxon>Bacilli</taxon>
        <taxon>Bacillales</taxon>
        <taxon>Bacillaceae</taxon>
        <taxon>Oceanobacillus</taxon>
    </lineage>
</organism>
<keyword evidence="2" id="KW-1185">Reference proteome</keyword>